<gene>
    <name evidence="3" type="primary">repE</name>
    <name evidence="3" type="ORF">ERS008530_03811</name>
</gene>
<protein>
    <submittedName>
        <fullName evidence="3">Plasmid replication protein</fullName>
    </submittedName>
</protein>
<dbReference type="GO" id="GO:0006270">
    <property type="term" value="P:DNA replication initiation"/>
    <property type="evidence" value="ECO:0007669"/>
    <property type="project" value="InterPro"/>
</dbReference>
<dbReference type="InterPro" id="IPR000525">
    <property type="entry name" value="Initiator_Rep_WH1"/>
</dbReference>
<evidence type="ECO:0000313" key="4">
    <source>
        <dbReference type="Proteomes" id="UP000038750"/>
    </source>
</evidence>
<dbReference type="SUPFAM" id="SSF46785">
    <property type="entry name" value="Winged helix' DNA-binding domain"/>
    <property type="match status" value="2"/>
</dbReference>
<dbReference type="InterPro" id="IPR036390">
    <property type="entry name" value="WH_DNA-bd_sf"/>
</dbReference>
<dbReference type="RefSeq" id="WP_050074376.1">
    <property type="nucleotide sequence ID" value="NZ_CPZJ01000019.1"/>
</dbReference>
<evidence type="ECO:0000259" key="2">
    <source>
        <dbReference type="Pfam" id="PF01051"/>
    </source>
</evidence>
<reference evidence="3 4" key="1">
    <citation type="submission" date="2015-03" db="EMBL/GenBank/DDBJ databases">
        <authorList>
            <person name="Murphy D."/>
        </authorList>
    </citation>
    <scope>NUCLEOTIDE SEQUENCE [LARGE SCALE GENOMIC DNA]</scope>
    <source>
        <strain evidence="3 4">BR165/97</strain>
    </source>
</reference>
<dbReference type="Pfam" id="PF01051">
    <property type="entry name" value="Rep3_N"/>
    <property type="match status" value="1"/>
</dbReference>
<dbReference type="AlphaFoldDB" id="A0A0T9MTQ9"/>
<feature type="domain" description="Initiator Rep protein WH1" evidence="2">
    <location>
        <begin position="15"/>
        <end position="159"/>
    </location>
</feature>
<dbReference type="EMBL" id="CPZJ01000019">
    <property type="protein sequence ID" value="CNG46174.1"/>
    <property type="molecule type" value="Genomic_DNA"/>
</dbReference>
<dbReference type="InterPro" id="IPR036388">
    <property type="entry name" value="WH-like_DNA-bd_sf"/>
</dbReference>
<name>A0A0T9MTQ9_YERIN</name>
<accession>A0A0T9MTQ9</accession>
<sequence length="237" mass="27206">MNENKGIIKTNRPAIAQSNELTEAAYYLSLQAKRVLWLCLMETYRQEEHQGTFTVRVADYQRLFKVSQATASTDVRKGIDALSNSSVTFFPSDGEYEERKRPWLAEAGLKRGRGSWSIEFNHKVMPYLLDLSSQFTTYNLYDCGRINSVRAIRLYESLCQFRKSGIWITTPSWLAERYQLPQSQRDNFAEMKRTFIKPALEKISKETPLSASMSETEDGKLIFTIITKNPEPSVSGT</sequence>
<comment type="similarity">
    <text evidence="1">Belongs to the initiator RepB protein family.</text>
</comment>
<dbReference type="Proteomes" id="UP000038750">
    <property type="component" value="Unassembled WGS sequence"/>
</dbReference>
<dbReference type="OrthoDB" id="9122127at2"/>
<organism evidence="3 4">
    <name type="scientific">Yersinia intermedia</name>
    <dbReference type="NCBI Taxonomy" id="631"/>
    <lineage>
        <taxon>Bacteria</taxon>
        <taxon>Pseudomonadati</taxon>
        <taxon>Pseudomonadota</taxon>
        <taxon>Gammaproteobacteria</taxon>
        <taxon>Enterobacterales</taxon>
        <taxon>Yersiniaceae</taxon>
        <taxon>Yersinia</taxon>
    </lineage>
</organism>
<dbReference type="Pfam" id="PF21205">
    <property type="entry name" value="Rep3_C"/>
    <property type="match status" value="1"/>
</dbReference>
<proteinExistence type="inferred from homology"/>
<evidence type="ECO:0000256" key="1">
    <source>
        <dbReference type="ARBA" id="ARBA00038283"/>
    </source>
</evidence>
<evidence type="ECO:0000313" key="3">
    <source>
        <dbReference type="EMBL" id="CNG46174.1"/>
    </source>
</evidence>
<dbReference type="Gene3D" id="1.10.10.10">
    <property type="entry name" value="Winged helix-like DNA-binding domain superfamily/Winged helix DNA-binding domain"/>
    <property type="match status" value="2"/>
</dbReference>
<dbReference type="GO" id="GO:0003887">
    <property type="term" value="F:DNA-directed DNA polymerase activity"/>
    <property type="evidence" value="ECO:0007669"/>
    <property type="project" value="InterPro"/>
</dbReference>